<reference evidence="3" key="1">
    <citation type="journal article" date="2023" name="Commun. Biol.">
        <title>Genome analysis of Parmales, the sister group of diatoms, reveals the evolutionary specialization of diatoms from phago-mixotrophs to photoautotrophs.</title>
        <authorList>
            <person name="Ban H."/>
            <person name="Sato S."/>
            <person name="Yoshikawa S."/>
            <person name="Yamada K."/>
            <person name="Nakamura Y."/>
            <person name="Ichinomiya M."/>
            <person name="Sato N."/>
            <person name="Blanc-Mathieu R."/>
            <person name="Endo H."/>
            <person name="Kuwata A."/>
            <person name="Ogata H."/>
        </authorList>
    </citation>
    <scope>NUCLEOTIDE SEQUENCE [LARGE SCALE GENOMIC DNA]</scope>
</reference>
<dbReference type="Proteomes" id="UP001162640">
    <property type="component" value="Unassembled WGS sequence"/>
</dbReference>
<evidence type="ECO:0008006" key="4">
    <source>
        <dbReference type="Google" id="ProtNLM"/>
    </source>
</evidence>
<gene>
    <name evidence="2" type="ORF">TL16_g11516</name>
</gene>
<protein>
    <recommendedName>
        <fullName evidence="4">SNARE associated Golgi protein</fullName>
    </recommendedName>
</protein>
<dbReference type="InterPro" id="IPR053240">
    <property type="entry name" value="VTT_domain"/>
</dbReference>
<feature type="region of interest" description="Disordered" evidence="1">
    <location>
        <begin position="38"/>
        <end position="59"/>
    </location>
</feature>
<name>A0A9W7BKL2_9STRA</name>
<dbReference type="PANTHER" id="PTHR46826">
    <property type="match status" value="1"/>
</dbReference>
<proteinExistence type="predicted"/>
<dbReference type="AlphaFoldDB" id="A0A9W7BKL2"/>
<dbReference type="EMBL" id="BLQM01000433">
    <property type="protein sequence ID" value="GMH89625.1"/>
    <property type="molecule type" value="Genomic_DNA"/>
</dbReference>
<evidence type="ECO:0000313" key="3">
    <source>
        <dbReference type="Proteomes" id="UP001162640"/>
    </source>
</evidence>
<evidence type="ECO:0000313" key="2">
    <source>
        <dbReference type="EMBL" id="GMH89625.1"/>
    </source>
</evidence>
<sequence length="361" mass="39010">MPLFSSSISPEQTRETLSKVWKSRRKIIRSTLSTATAIRTELAPPEDDDDDDEENTPESVAKQTLALTTFTAVAASVIIRVGGRGAIIGGLGVAPPETFDSGPFPDIYNAISNLHCTDPESYVSAVLLLLPIWIFLRVFMLDYVAIPIAFLAGITFNNVLLGAAITSTLSMTGSSVGFLLARYTPWGAKACEKVRRSSVQRTNFSTYINTRSPLAARCSQITNSNPAVRGVNKLVVKEPIKTVFTARLAPLLPIPIGGYNYIYGGLTSIRYADFALGTWLGGLKPYLLDAYLGKLSFEITGGADSLRESVDDWVLVAVVAVAVGVGALASNMVGEGWEEVKSEIEAEEVRRGARRDSTRRP</sequence>
<comment type="caution">
    <text evidence="2">The sequence shown here is derived from an EMBL/GenBank/DDBJ whole genome shotgun (WGS) entry which is preliminary data.</text>
</comment>
<feature type="compositionally biased region" description="Acidic residues" evidence="1">
    <location>
        <begin position="44"/>
        <end position="56"/>
    </location>
</feature>
<evidence type="ECO:0000256" key="1">
    <source>
        <dbReference type="SAM" id="MobiDB-lite"/>
    </source>
</evidence>
<dbReference type="PANTHER" id="PTHR46826:SF1">
    <property type="entry name" value="TVP38_TMEM64 FAMILY MEMBRANE PROTEIN YDJX"/>
    <property type="match status" value="1"/>
</dbReference>
<organism evidence="2 3">
    <name type="scientific">Triparma laevis f. inornata</name>
    <dbReference type="NCBI Taxonomy" id="1714386"/>
    <lineage>
        <taxon>Eukaryota</taxon>
        <taxon>Sar</taxon>
        <taxon>Stramenopiles</taxon>
        <taxon>Ochrophyta</taxon>
        <taxon>Bolidophyceae</taxon>
        <taxon>Parmales</taxon>
        <taxon>Triparmaceae</taxon>
        <taxon>Triparma</taxon>
    </lineage>
</organism>
<accession>A0A9W7BKL2</accession>